<comment type="caution">
    <text evidence="2">The sequence shown here is derived from an EMBL/GenBank/DDBJ whole genome shotgun (WGS) entry which is preliminary data.</text>
</comment>
<sequence length="213" mass="23849">MDEGELSDGLSEWELIQAPAHSTPLITPLAEQRMVATATTKDNSPQHQHHLRRRRRSGEFFSDLLVDDQRDGANSWPLKNTSAMGKILTNGALKLAARVGYYVGFGWGVWSGNIVVAAMLLSFLYAKVRCGGGRVKEAKKDPLIRLIQEKDQKMKQLLFQIGEMNEILLSAGRRRVPVVRLSLRCNRFNDSVLLSVLIGFFHGVWRLHGGTPN</sequence>
<gene>
    <name evidence="2" type="ORF">CXB51_005242</name>
</gene>
<dbReference type="AlphaFoldDB" id="A0A8J5ZHK2"/>
<dbReference type="Proteomes" id="UP000701853">
    <property type="component" value="Chromosome 3"/>
</dbReference>
<protein>
    <submittedName>
        <fullName evidence="2">Uncharacterized protein</fullName>
    </submittedName>
</protein>
<feature type="transmembrane region" description="Helical" evidence="1">
    <location>
        <begin position="107"/>
        <end position="126"/>
    </location>
</feature>
<dbReference type="EMBL" id="JAHUZN010000003">
    <property type="protein sequence ID" value="KAG8498837.1"/>
    <property type="molecule type" value="Genomic_DNA"/>
</dbReference>
<proteinExistence type="predicted"/>
<organism evidence="2 3">
    <name type="scientific">Gossypium anomalum</name>
    <dbReference type="NCBI Taxonomy" id="47600"/>
    <lineage>
        <taxon>Eukaryota</taxon>
        <taxon>Viridiplantae</taxon>
        <taxon>Streptophyta</taxon>
        <taxon>Embryophyta</taxon>
        <taxon>Tracheophyta</taxon>
        <taxon>Spermatophyta</taxon>
        <taxon>Magnoliopsida</taxon>
        <taxon>eudicotyledons</taxon>
        <taxon>Gunneridae</taxon>
        <taxon>Pentapetalae</taxon>
        <taxon>rosids</taxon>
        <taxon>malvids</taxon>
        <taxon>Malvales</taxon>
        <taxon>Malvaceae</taxon>
        <taxon>Malvoideae</taxon>
        <taxon>Gossypium</taxon>
    </lineage>
</organism>
<accession>A0A8J5ZHK2</accession>
<evidence type="ECO:0000313" key="3">
    <source>
        <dbReference type="Proteomes" id="UP000701853"/>
    </source>
</evidence>
<dbReference type="PANTHER" id="PTHR37206:SF4">
    <property type="entry name" value="TRANSMEMBRANE PROTEIN"/>
    <property type="match status" value="1"/>
</dbReference>
<keyword evidence="1" id="KW-0472">Membrane</keyword>
<keyword evidence="1" id="KW-1133">Transmembrane helix</keyword>
<dbReference type="PANTHER" id="PTHR37206">
    <property type="entry name" value="TRANSMEMBRANE PROTEIN"/>
    <property type="match status" value="1"/>
</dbReference>
<evidence type="ECO:0000256" key="1">
    <source>
        <dbReference type="SAM" id="Phobius"/>
    </source>
</evidence>
<reference evidence="2 3" key="1">
    <citation type="journal article" date="2021" name="bioRxiv">
        <title>The Gossypium anomalum genome as a resource for cotton improvement and evolutionary analysis of hybrid incompatibility.</title>
        <authorList>
            <person name="Grover C.E."/>
            <person name="Yuan D."/>
            <person name="Arick M.A."/>
            <person name="Miller E.R."/>
            <person name="Hu G."/>
            <person name="Peterson D.G."/>
            <person name="Wendel J.F."/>
            <person name="Udall J.A."/>
        </authorList>
    </citation>
    <scope>NUCLEOTIDE SEQUENCE [LARGE SCALE GENOMIC DNA]</scope>
    <source>
        <strain evidence="2">JFW-Udall</strain>
        <tissue evidence="2">Leaf</tissue>
    </source>
</reference>
<name>A0A8J5ZHK2_9ROSI</name>
<dbReference type="OrthoDB" id="734536at2759"/>
<keyword evidence="3" id="KW-1185">Reference proteome</keyword>
<evidence type="ECO:0000313" key="2">
    <source>
        <dbReference type="EMBL" id="KAG8498837.1"/>
    </source>
</evidence>
<keyword evidence="1" id="KW-0812">Transmembrane</keyword>